<proteinExistence type="predicted"/>
<organism evidence="3 4">
    <name type="scientific">Carnegiea gigantea</name>
    <dbReference type="NCBI Taxonomy" id="171969"/>
    <lineage>
        <taxon>Eukaryota</taxon>
        <taxon>Viridiplantae</taxon>
        <taxon>Streptophyta</taxon>
        <taxon>Embryophyta</taxon>
        <taxon>Tracheophyta</taxon>
        <taxon>Spermatophyta</taxon>
        <taxon>Magnoliopsida</taxon>
        <taxon>eudicotyledons</taxon>
        <taxon>Gunneridae</taxon>
        <taxon>Pentapetalae</taxon>
        <taxon>Caryophyllales</taxon>
        <taxon>Cactineae</taxon>
        <taxon>Cactaceae</taxon>
        <taxon>Cactoideae</taxon>
        <taxon>Echinocereeae</taxon>
        <taxon>Carnegiea</taxon>
    </lineage>
</organism>
<accession>A0A9Q1JWD0</accession>
<gene>
    <name evidence="3" type="ORF">Cgig2_028540</name>
</gene>
<dbReference type="OrthoDB" id="1932457at2759"/>
<protein>
    <submittedName>
        <fullName evidence="3">Uncharacterized protein</fullName>
    </submittedName>
</protein>
<feature type="transmembrane region" description="Helical" evidence="2">
    <location>
        <begin position="331"/>
        <end position="364"/>
    </location>
</feature>
<evidence type="ECO:0000313" key="3">
    <source>
        <dbReference type="EMBL" id="KAJ8432278.1"/>
    </source>
</evidence>
<comment type="caution">
    <text evidence="3">The sequence shown here is derived from an EMBL/GenBank/DDBJ whole genome shotgun (WGS) entry which is preliminary data.</text>
</comment>
<feature type="region of interest" description="Disordered" evidence="1">
    <location>
        <begin position="234"/>
        <end position="255"/>
    </location>
</feature>
<evidence type="ECO:0000313" key="4">
    <source>
        <dbReference type="Proteomes" id="UP001153076"/>
    </source>
</evidence>
<dbReference type="EMBL" id="JAKOGI010000620">
    <property type="protein sequence ID" value="KAJ8432278.1"/>
    <property type="molecule type" value="Genomic_DNA"/>
</dbReference>
<dbReference type="AlphaFoldDB" id="A0A9Q1JWD0"/>
<dbReference type="InterPro" id="IPR044171">
    <property type="entry name" value="LAX2-like"/>
</dbReference>
<evidence type="ECO:0000256" key="2">
    <source>
        <dbReference type="SAM" id="Phobius"/>
    </source>
</evidence>
<name>A0A9Q1JWD0_9CARY</name>
<sequence>MMSSMADSQPPVQVLGAPHPLFYATADRRHILINNIHGYANYNNYVSWSNVANNSSNSNSNSDSELANKIGCAGALSFGPLRPLGIDHTQTNTNNSTSTGTSSGRRADQLMQRHSLRSCKEDMDVAEEASSSDNTSHHRHHHHNKQRGDERNGDEFGSWLQLGLATQPDCQSTTVMSRMRPSSSYAAGFNHLDLHLATPPAANNNHNHATAIPAFLSASPSLHHHHHNQTTLLSAGAPSLPVSPSSSSSLMQSWPAGPTTDFRIIHPPPRRPHCGLWFMLQASQHQGREPFLPQLSKSFLRIRDGRMTVRLVMKYVAKKLGLDAESECHSIFLMITCIMFAILHASYPSALDACYLLLVLYAIAQNAPCH</sequence>
<keyword evidence="4" id="KW-1185">Reference proteome</keyword>
<reference evidence="3" key="1">
    <citation type="submission" date="2022-04" db="EMBL/GenBank/DDBJ databases">
        <title>Carnegiea gigantea Genome sequencing and assembly v2.</title>
        <authorList>
            <person name="Copetti D."/>
            <person name="Sanderson M.J."/>
            <person name="Burquez A."/>
            <person name="Wojciechowski M.F."/>
        </authorList>
    </citation>
    <scope>NUCLEOTIDE SEQUENCE</scope>
    <source>
        <strain evidence="3">SGP5-SGP5p</strain>
        <tissue evidence="3">Aerial part</tissue>
    </source>
</reference>
<keyword evidence="2" id="KW-0472">Membrane</keyword>
<dbReference type="PANTHER" id="PTHR47290">
    <property type="entry name" value="RING FINGER PROTEIN"/>
    <property type="match status" value="1"/>
</dbReference>
<evidence type="ECO:0000256" key="1">
    <source>
        <dbReference type="SAM" id="MobiDB-lite"/>
    </source>
</evidence>
<dbReference type="Proteomes" id="UP001153076">
    <property type="component" value="Unassembled WGS sequence"/>
</dbReference>
<keyword evidence="2" id="KW-1133">Transmembrane helix</keyword>
<dbReference type="PANTHER" id="PTHR47290:SF4">
    <property type="entry name" value="RING FINGER PROTEIN"/>
    <property type="match status" value="1"/>
</dbReference>
<keyword evidence="2" id="KW-0812">Transmembrane</keyword>
<feature type="compositionally biased region" description="Low complexity" evidence="1">
    <location>
        <begin position="91"/>
        <end position="104"/>
    </location>
</feature>
<feature type="region of interest" description="Disordered" evidence="1">
    <location>
        <begin position="83"/>
        <end position="155"/>
    </location>
</feature>